<evidence type="ECO:0000256" key="1">
    <source>
        <dbReference type="SAM" id="MobiDB-lite"/>
    </source>
</evidence>
<keyword evidence="2" id="KW-1133">Transmembrane helix</keyword>
<dbReference type="EMBL" id="BLXT01000847">
    <property type="protein sequence ID" value="GFN80860.1"/>
    <property type="molecule type" value="Genomic_DNA"/>
</dbReference>
<gene>
    <name evidence="3" type="ORF">PoB_000736600</name>
</gene>
<evidence type="ECO:0008006" key="5">
    <source>
        <dbReference type="Google" id="ProtNLM"/>
    </source>
</evidence>
<feature type="region of interest" description="Disordered" evidence="1">
    <location>
        <begin position="340"/>
        <end position="360"/>
    </location>
</feature>
<protein>
    <recommendedName>
        <fullName evidence="5">LITAF domain-containing protein</fullName>
    </recommendedName>
</protein>
<feature type="compositionally biased region" description="Polar residues" evidence="1">
    <location>
        <begin position="147"/>
        <end position="160"/>
    </location>
</feature>
<feature type="compositionally biased region" description="Polar residues" evidence="1">
    <location>
        <begin position="374"/>
        <end position="388"/>
    </location>
</feature>
<organism evidence="3 4">
    <name type="scientific">Plakobranchus ocellatus</name>
    <dbReference type="NCBI Taxonomy" id="259542"/>
    <lineage>
        <taxon>Eukaryota</taxon>
        <taxon>Metazoa</taxon>
        <taxon>Spiralia</taxon>
        <taxon>Lophotrochozoa</taxon>
        <taxon>Mollusca</taxon>
        <taxon>Gastropoda</taxon>
        <taxon>Heterobranchia</taxon>
        <taxon>Euthyneura</taxon>
        <taxon>Panpulmonata</taxon>
        <taxon>Sacoglossa</taxon>
        <taxon>Placobranchoidea</taxon>
        <taxon>Plakobranchidae</taxon>
        <taxon>Plakobranchus</taxon>
    </lineage>
</organism>
<feature type="region of interest" description="Disordered" evidence="1">
    <location>
        <begin position="251"/>
        <end position="321"/>
    </location>
</feature>
<feature type="transmembrane region" description="Helical" evidence="2">
    <location>
        <begin position="522"/>
        <end position="541"/>
    </location>
</feature>
<proteinExistence type="predicted"/>
<sequence>MVTYSPNYPTDITPSSHFRTVALAGGCVYLPVITLSWITFTIEPTQTMPVSVCHFPPLPPSNHSPFPRPALSQDWICQSCGSISQILQEQSDKQPQASQEAKDLAAQIEFQGEKPKSKNGECPVTCAPTSSPSSATPSSPSTTATSENSQQQHGEQFQLPTQTPEFSQSIFTAAMPPMPPAPRYPPFMAWPGLPTGMPGVETVGPLANIPRFPYPPSHQPYGSFPMQFLPPSFPPVLPQCIGMFPVPPGFPSAPRATMDGSSTSTQSSQEPANINDSQPLSKSVDQRKNEDKENQRTSLSTQSTAMNQNEHKESSGANFSPEMNAAIYEEFGSSEIEQKAKVDPMAVEDESSQSADIQMSMSAADKCAVMSKASKNLGDNTEQSQLDLSSDKPDDEDNSHRDIPPLDFSEGDQRSSYLERSVSSSVPDLEKQFRPPQKGLRHRQSATAAVPTTEVAEEEEQGTEAASQSAGQRIEAASGDTQPRLQRSHQPPRAFAEARIAHRNAVVRTTQPRTASQYDGSVIAMFVLIIATAAILLNRLLGMIDWSVLL</sequence>
<keyword evidence="4" id="KW-1185">Reference proteome</keyword>
<feature type="compositionally biased region" description="Low complexity" evidence="1">
    <location>
        <begin position="127"/>
        <end position="146"/>
    </location>
</feature>
<feature type="transmembrane region" description="Helical" evidence="2">
    <location>
        <begin position="21"/>
        <end position="40"/>
    </location>
</feature>
<feature type="compositionally biased region" description="Low complexity" evidence="1">
    <location>
        <begin position="414"/>
        <end position="426"/>
    </location>
</feature>
<feature type="compositionally biased region" description="Polar residues" evidence="1">
    <location>
        <begin position="259"/>
        <end position="283"/>
    </location>
</feature>
<comment type="caution">
    <text evidence="3">The sequence shown here is derived from an EMBL/GenBank/DDBJ whole genome shotgun (WGS) entry which is preliminary data.</text>
</comment>
<feature type="region of interest" description="Disordered" evidence="1">
    <location>
        <begin position="374"/>
        <end position="493"/>
    </location>
</feature>
<reference evidence="3 4" key="1">
    <citation type="journal article" date="2021" name="Elife">
        <title>Chloroplast acquisition without the gene transfer in kleptoplastic sea slugs, Plakobranchus ocellatus.</title>
        <authorList>
            <person name="Maeda T."/>
            <person name="Takahashi S."/>
            <person name="Yoshida T."/>
            <person name="Shimamura S."/>
            <person name="Takaki Y."/>
            <person name="Nagai Y."/>
            <person name="Toyoda A."/>
            <person name="Suzuki Y."/>
            <person name="Arimoto A."/>
            <person name="Ishii H."/>
            <person name="Satoh N."/>
            <person name="Nishiyama T."/>
            <person name="Hasebe M."/>
            <person name="Maruyama T."/>
            <person name="Minagawa J."/>
            <person name="Obokata J."/>
            <person name="Shigenobu S."/>
        </authorList>
    </citation>
    <scope>NUCLEOTIDE SEQUENCE [LARGE SCALE GENOMIC DNA]</scope>
</reference>
<feature type="region of interest" description="Disordered" evidence="1">
    <location>
        <begin position="112"/>
        <end position="160"/>
    </location>
</feature>
<dbReference type="AlphaFoldDB" id="A0AAV3YEM0"/>
<feature type="compositionally biased region" description="Polar residues" evidence="1">
    <location>
        <begin position="296"/>
        <end position="308"/>
    </location>
</feature>
<keyword evidence="2" id="KW-0812">Transmembrane</keyword>
<dbReference type="Proteomes" id="UP000735302">
    <property type="component" value="Unassembled WGS sequence"/>
</dbReference>
<feature type="compositionally biased region" description="Basic and acidic residues" evidence="1">
    <location>
        <begin position="284"/>
        <end position="295"/>
    </location>
</feature>
<keyword evidence="2" id="KW-0472">Membrane</keyword>
<feature type="compositionally biased region" description="Polar residues" evidence="1">
    <location>
        <begin position="479"/>
        <end position="489"/>
    </location>
</feature>
<name>A0AAV3YEM0_9GAST</name>
<evidence type="ECO:0000256" key="2">
    <source>
        <dbReference type="SAM" id="Phobius"/>
    </source>
</evidence>
<accession>A0AAV3YEM0</accession>
<evidence type="ECO:0000313" key="3">
    <source>
        <dbReference type="EMBL" id="GFN80860.1"/>
    </source>
</evidence>
<evidence type="ECO:0000313" key="4">
    <source>
        <dbReference type="Proteomes" id="UP000735302"/>
    </source>
</evidence>